<protein>
    <submittedName>
        <fullName evidence="1">Uncharacterized protein MANES_11G142900</fullName>
    </submittedName>
</protein>
<name>A0A2P2JJ27_RHIMU</name>
<reference evidence="1" key="1">
    <citation type="submission" date="2018-02" db="EMBL/GenBank/DDBJ databases">
        <title>Rhizophora mucronata_Transcriptome.</title>
        <authorList>
            <person name="Meera S.P."/>
            <person name="Sreeshan A."/>
            <person name="Augustine A."/>
        </authorList>
    </citation>
    <scope>NUCLEOTIDE SEQUENCE</scope>
    <source>
        <tissue evidence="1">Leaf</tissue>
    </source>
</reference>
<organism evidence="1">
    <name type="scientific">Rhizophora mucronata</name>
    <name type="common">Asiatic mangrove</name>
    <dbReference type="NCBI Taxonomy" id="61149"/>
    <lineage>
        <taxon>Eukaryota</taxon>
        <taxon>Viridiplantae</taxon>
        <taxon>Streptophyta</taxon>
        <taxon>Embryophyta</taxon>
        <taxon>Tracheophyta</taxon>
        <taxon>Spermatophyta</taxon>
        <taxon>Magnoliopsida</taxon>
        <taxon>eudicotyledons</taxon>
        <taxon>Gunneridae</taxon>
        <taxon>Pentapetalae</taxon>
        <taxon>rosids</taxon>
        <taxon>fabids</taxon>
        <taxon>Malpighiales</taxon>
        <taxon>Rhizophoraceae</taxon>
        <taxon>Rhizophora</taxon>
    </lineage>
</organism>
<proteinExistence type="predicted"/>
<dbReference type="EMBL" id="GGEC01013004">
    <property type="protein sequence ID" value="MBW93487.1"/>
    <property type="molecule type" value="Transcribed_RNA"/>
</dbReference>
<accession>A0A2P2JJ27</accession>
<evidence type="ECO:0000313" key="1">
    <source>
        <dbReference type="EMBL" id="MBW93487.1"/>
    </source>
</evidence>
<sequence>MAAETDVNLALSSTSASQKALCAIKLSFLEKSAPQSHLYSLVPQILL</sequence>
<dbReference type="AlphaFoldDB" id="A0A2P2JJ27"/>